<protein>
    <submittedName>
        <fullName evidence="2">Uncharacterized protein</fullName>
    </submittedName>
</protein>
<evidence type="ECO:0000313" key="2">
    <source>
        <dbReference type="EMBL" id="PIL31852.1"/>
    </source>
</evidence>
<dbReference type="EMBL" id="AYKW01000012">
    <property type="protein sequence ID" value="PIL31852.1"/>
    <property type="molecule type" value="Genomic_DNA"/>
</dbReference>
<sequence>MGLTVVNFSSKRRRMEWEPSSSQKSDDVDEEFPYTSSQESQKSESLDEESPYTPSQGSGQSLDEEASYTASQSTSAYSDSEETIHVDSSLTRRLGATFSPKLTGKLVLFLARKRRAFIDRGKYGPVEMFLDKMFDCREFRHLSRQQLTIIHKFITRHKVMEEGGDDWTAAELERELRMEWESLRDDTCLWQSE</sequence>
<accession>A0A2G8SDL6</accession>
<evidence type="ECO:0000313" key="3">
    <source>
        <dbReference type="Proteomes" id="UP000230002"/>
    </source>
</evidence>
<feature type="compositionally biased region" description="Low complexity" evidence="1">
    <location>
        <begin position="67"/>
        <end position="78"/>
    </location>
</feature>
<name>A0A2G8SDL6_9APHY</name>
<gene>
    <name evidence="2" type="ORF">GSI_06556</name>
</gene>
<dbReference type="Proteomes" id="UP000230002">
    <property type="component" value="Unassembled WGS sequence"/>
</dbReference>
<proteinExistence type="predicted"/>
<comment type="caution">
    <text evidence="2">The sequence shown here is derived from an EMBL/GenBank/DDBJ whole genome shotgun (WGS) entry which is preliminary data.</text>
</comment>
<feature type="compositionally biased region" description="Polar residues" evidence="1">
    <location>
        <begin position="52"/>
        <end position="61"/>
    </location>
</feature>
<dbReference type="AlphaFoldDB" id="A0A2G8SDL6"/>
<organism evidence="2 3">
    <name type="scientific">Ganoderma sinense ZZ0214-1</name>
    <dbReference type="NCBI Taxonomy" id="1077348"/>
    <lineage>
        <taxon>Eukaryota</taxon>
        <taxon>Fungi</taxon>
        <taxon>Dikarya</taxon>
        <taxon>Basidiomycota</taxon>
        <taxon>Agaricomycotina</taxon>
        <taxon>Agaricomycetes</taxon>
        <taxon>Polyporales</taxon>
        <taxon>Polyporaceae</taxon>
        <taxon>Ganoderma</taxon>
    </lineage>
</organism>
<evidence type="ECO:0000256" key="1">
    <source>
        <dbReference type="SAM" id="MobiDB-lite"/>
    </source>
</evidence>
<reference evidence="2 3" key="1">
    <citation type="journal article" date="2015" name="Sci. Rep.">
        <title>Chromosome-level genome map provides insights into diverse defense mechanisms in the medicinal fungus Ganoderma sinense.</title>
        <authorList>
            <person name="Zhu Y."/>
            <person name="Xu J."/>
            <person name="Sun C."/>
            <person name="Zhou S."/>
            <person name="Xu H."/>
            <person name="Nelson D.R."/>
            <person name="Qian J."/>
            <person name="Song J."/>
            <person name="Luo H."/>
            <person name="Xiang L."/>
            <person name="Li Y."/>
            <person name="Xu Z."/>
            <person name="Ji A."/>
            <person name="Wang L."/>
            <person name="Lu S."/>
            <person name="Hayward A."/>
            <person name="Sun W."/>
            <person name="Li X."/>
            <person name="Schwartz D.C."/>
            <person name="Wang Y."/>
            <person name="Chen S."/>
        </authorList>
    </citation>
    <scope>NUCLEOTIDE SEQUENCE [LARGE SCALE GENOMIC DNA]</scope>
    <source>
        <strain evidence="2 3">ZZ0214-1</strain>
    </source>
</reference>
<feature type="region of interest" description="Disordered" evidence="1">
    <location>
        <begin position="1"/>
        <end position="82"/>
    </location>
</feature>
<keyword evidence="3" id="KW-1185">Reference proteome</keyword>